<dbReference type="EMBL" id="CDMZ01000041">
    <property type="protein sequence ID" value="CEM05240.1"/>
    <property type="molecule type" value="Genomic_DNA"/>
</dbReference>
<keyword evidence="1" id="KW-0732">Signal</keyword>
<proteinExistence type="predicted"/>
<evidence type="ECO:0000313" key="2">
    <source>
        <dbReference type="EMBL" id="CEM05240.1"/>
    </source>
</evidence>
<sequence length="208" mass="23621">MRHWLLFLCSLFSLGPCRTALGLQLAQKQQHGNIAPLETSFLQGQDEDILTALLDPKLIDTRTQGSENESALLQEEENGTKTFCRLTAVYIRGQYITCLGTGMPGELEKTFRDPRVRYRKDVCTNGVMTDCKKWYTLFGSPGNPDPNCEGDAQSTEKLDVCVTPTPKDRKQFQAKYEFTPNQKMISAEVIEESETLGDYIAKIPWWLW</sequence>
<dbReference type="VEuPathDB" id="CryptoDB:Cvel_14521"/>
<reference evidence="2" key="1">
    <citation type="submission" date="2014-11" db="EMBL/GenBank/DDBJ databases">
        <authorList>
            <person name="Otto D Thomas"/>
            <person name="Naeem Raeece"/>
        </authorList>
    </citation>
    <scope>NUCLEOTIDE SEQUENCE</scope>
</reference>
<accession>A0A0G4F1H2</accession>
<gene>
    <name evidence="2" type="ORF">Cvel_14521</name>
</gene>
<feature type="signal peptide" evidence="1">
    <location>
        <begin position="1"/>
        <end position="19"/>
    </location>
</feature>
<name>A0A0G4F1H2_9ALVE</name>
<evidence type="ECO:0000256" key="1">
    <source>
        <dbReference type="SAM" id="SignalP"/>
    </source>
</evidence>
<protein>
    <submittedName>
        <fullName evidence="2">Uncharacterized protein</fullName>
    </submittedName>
</protein>
<organism evidence="2">
    <name type="scientific">Chromera velia CCMP2878</name>
    <dbReference type="NCBI Taxonomy" id="1169474"/>
    <lineage>
        <taxon>Eukaryota</taxon>
        <taxon>Sar</taxon>
        <taxon>Alveolata</taxon>
        <taxon>Colpodellida</taxon>
        <taxon>Chromeraceae</taxon>
        <taxon>Chromera</taxon>
    </lineage>
</organism>
<feature type="chain" id="PRO_5005188152" evidence="1">
    <location>
        <begin position="20"/>
        <end position="208"/>
    </location>
</feature>
<dbReference type="AlphaFoldDB" id="A0A0G4F1H2"/>